<organism evidence="2">
    <name type="scientific">Culex pipiens</name>
    <name type="common">House mosquito</name>
    <dbReference type="NCBI Taxonomy" id="7175"/>
    <lineage>
        <taxon>Eukaryota</taxon>
        <taxon>Metazoa</taxon>
        <taxon>Ecdysozoa</taxon>
        <taxon>Arthropoda</taxon>
        <taxon>Hexapoda</taxon>
        <taxon>Insecta</taxon>
        <taxon>Pterygota</taxon>
        <taxon>Neoptera</taxon>
        <taxon>Endopterygota</taxon>
        <taxon>Diptera</taxon>
        <taxon>Nematocera</taxon>
        <taxon>Culicoidea</taxon>
        <taxon>Culicidae</taxon>
        <taxon>Culicinae</taxon>
        <taxon>Culicini</taxon>
        <taxon>Culex</taxon>
        <taxon>Culex</taxon>
    </lineage>
</organism>
<sequence length="149" mass="17178">MGAEPAPFASPRIGWRSRVARSRRPSRRYGVPHQQLRADLRRQRRRLWQSLHRVAAQLAERFQQHPEPRPGPVAVCDRASQKPQRGRCQTVESGGGSHPAKLHGELREDDPDQHHQPFDAHRIVHRGRRRPVQPAGQVPHRTTRAKKLE</sequence>
<dbReference type="EMBL" id="HBUE01331437">
    <property type="protein sequence ID" value="CAG6593494.1"/>
    <property type="molecule type" value="Transcribed_RNA"/>
</dbReference>
<evidence type="ECO:0000256" key="1">
    <source>
        <dbReference type="SAM" id="MobiDB-lite"/>
    </source>
</evidence>
<proteinExistence type="predicted"/>
<feature type="compositionally biased region" description="Basic residues" evidence="1">
    <location>
        <begin position="18"/>
        <end position="27"/>
    </location>
</feature>
<dbReference type="EMBL" id="HBUE01331428">
    <property type="protein sequence ID" value="CAG6593492.1"/>
    <property type="molecule type" value="Transcribed_RNA"/>
</dbReference>
<feature type="region of interest" description="Disordered" evidence="1">
    <location>
        <begin position="1"/>
        <end position="33"/>
    </location>
</feature>
<feature type="compositionally biased region" description="Basic and acidic residues" evidence="1">
    <location>
        <begin position="102"/>
        <end position="122"/>
    </location>
</feature>
<reference evidence="2" key="1">
    <citation type="submission" date="2021-05" db="EMBL/GenBank/DDBJ databases">
        <authorList>
            <person name="Alioto T."/>
            <person name="Alioto T."/>
            <person name="Gomez Garrido J."/>
        </authorList>
    </citation>
    <scope>NUCLEOTIDE SEQUENCE</scope>
</reference>
<dbReference type="EMBL" id="HBUE01224719">
    <property type="protein sequence ID" value="CAG6541419.1"/>
    <property type="molecule type" value="Transcribed_RNA"/>
</dbReference>
<feature type="region of interest" description="Disordered" evidence="1">
    <location>
        <begin position="61"/>
        <end position="149"/>
    </location>
</feature>
<name>A0A8D8MUN4_CULPI</name>
<dbReference type="EMBL" id="HBUE01224728">
    <property type="protein sequence ID" value="CAG6541421.1"/>
    <property type="molecule type" value="Transcribed_RNA"/>
</dbReference>
<accession>A0A8D8MUN4</accession>
<protein>
    <submittedName>
        <fullName evidence="2">(northern house mosquito) hypothetical protein</fullName>
    </submittedName>
</protein>
<evidence type="ECO:0000313" key="2">
    <source>
        <dbReference type="EMBL" id="CAG6541419.1"/>
    </source>
</evidence>
<dbReference type="AlphaFoldDB" id="A0A8D8MUN4"/>